<proteinExistence type="inferred from homology"/>
<feature type="binding site" evidence="11">
    <location>
        <position position="163"/>
    </location>
    <ligand>
        <name>Mg(2+)</name>
        <dbReference type="ChEBI" id="CHEBI:18420"/>
    </ligand>
</feature>
<dbReference type="GO" id="GO:0046872">
    <property type="term" value="F:metal ion binding"/>
    <property type="evidence" value="ECO:0007669"/>
    <property type="project" value="UniProtKB-UniRule"/>
</dbReference>
<dbReference type="PANTHER" id="PTHR30040:SF2">
    <property type="entry name" value="FAD:PROTEIN FMN TRANSFERASE"/>
    <property type="match status" value="1"/>
</dbReference>
<comment type="similarity">
    <text evidence="10">Belongs to the ApbE family.</text>
</comment>
<keyword evidence="6 10" id="KW-0274">FAD</keyword>
<dbReference type="Pfam" id="PF02424">
    <property type="entry name" value="ApbE"/>
    <property type="match status" value="1"/>
</dbReference>
<protein>
    <recommendedName>
        <fullName evidence="2 10">FAD:protein FMN transferase</fullName>
        <ecNumber evidence="1 10">2.7.1.180</ecNumber>
    </recommendedName>
    <alternativeName>
        <fullName evidence="8 10">Flavin transferase</fullName>
    </alternativeName>
</protein>
<keyword evidence="4 10" id="KW-0808">Transferase</keyword>
<evidence type="ECO:0000256" key="10">
    <source>
        <dbReference type="PIRNR" id="PIRNR006268"/>
    </source>
</evidence>
<evidence type="ECO:0000256" key="3">
    <source>
        <dbReference type="ARBA" id="ARBA00022630"/>
    </source>
</evidence>
<evidence type="ECO:0000256" key="8">
    <source>
        <dbReference type="ARBA" id="ARBA00031306"/>
    </source>
</evidence>
<dbReference type="PIRSF" id="PIRSF006268">
    <property type="entry name" value="ApbE"/>
    <property type="match status" value="1"/>
</dbReference>
<feature type="binding site" evidence="11">
    <location>
        <position position="278"/>
    </location>
    <ligand>
        <name>Mg(2+)</name>
        <dbReference type="ChEBI" id="CHEBI:18420"/>
    </ligand>
</feature>
<comment type="catalytic activity">
    <reaction evidence="9 10">
        <text>L-threonyl-[protein] + FAD = FMN-L-threonyl-[protein] + AMP + H(+)</text>
        <dbReference type="Rhea" id="RHEA:36847"/>
        <dbReference type="Rhea" id="RHEA-COMP:11060"/>
        <dbReference type="Rhea" id="RHEA-COMP:11061"/>
        <dbReference type="ChEBI" id="CHEBI:15378"/>
        <dbReference type="ChEBI" id="CHEBI:30013"/>
        <dbReference type="ChEBI" id="CHEBI:57692"/>
        <dbReference type="ChEBI" id="CHEBI:74257"/>
        <dbReference type="ChEBI" id="CHEBI:456215"/>
        <dbReference type="EC" id="2.7.1.180"/>
    </reaction>
</comment>
<dbReference type="SUPFAM" id="SSF143631">
    <property type="entry name" value="ApbE-like"/>
    <property type="match status" value="1"/>
</dbReference>
<dbReference type="Proteomes" id="UP000500938">
    <property type="component" value="Chromosome"/>
</dbReference>
<evidence type="ECO:0000256" key="1">
    <source>
        <dbReference type="ARBA" id="ARBA00011955"/>
    </source>
</evidence>
<gene>
    <name evidence="12" type="ORF">HKW67_18565</name>
</gene>
<accession>A0A6M4IUW8</accession>
<keyword evidence="7 10" id="KW-0460">Magnesium</keyword>
<dbReference type="PANTHER" id="PTHR30040">
    <property type="entry name" value="THIAMINE BIOSYNTHESIS LIPOPROTEIN APBE"/>
    <property type="match status" value="1"/>
</dbReference>
<evidence type="ECO:0000256" key="11">
    <source>
        <dbReference type="PIRSR" id="PIRSR006268-2"/>
    </source>
</evidence>
<dbReference type="AlphaFoldDB" id="A0A6M4IUW8"/>
<organism evidence="12 13">
    <name type="scientific">Gemmatimonas groenlandica</name>
    <dbReference type="NCBI Taxonomy" id="2732249"/>
    <lineage>
        <taxon>Bacteria</taxon>
        <taxon>Pseudomonadati</taxon>
        <taxon>Gemmatimonadota</taxon>
        <taxon>Gemmatimonadia</taxon>
        <taxon>Gemmatimonadales</taxon>
        <taxon>Gemmatimonadaceae</taxon>
        <taxon>Gemmatimonas</taxon>
    </lineage>
</organism>
<reference evidence="12 13" key="1">
    <citation type="submission" date="2020-05" db="EMBL/GenBank/DDBJ databases">
        <title>Complete genome sequence of Gemmatimonas greenlandica TET16.</title>
        <authorList>
            <person name="Zeng Y."/>
        </authorList>
    </citation>
    <scope>NUCLEOTIDE SEQUENCE [LARGE SCALE GENOMIC DNA]</scope>
    <source>
        <strain evidence="12 13">TET16</strain>
    </source>
</reference>
<evidence type="ECO:0000256" key="2">
    <source>
        <dbReference type="ARBA" id="ARBA00016337"/>
    </source>
</evidence>
<comment type="cofactor">
    <cofactor evidence="11">
        <name>Mg(2+)</name>
        <dbReference type="ChEBI" id="CHEBI:18420"/>
    </cofactor>
    <cofactor evidence="11">
        <name>Mn(2+)</name>
        <dbReference type="ChEBI" id="CHEBI:29035"/>
    </cofactor>
    <text evidence="11">Magnesium. Can also use manganese.</text>
</comment>
<dbReference type="InterPro" id="IPR003374">
    <property type="entry name" value="ApbE-like_sf"/>
</dbReference>
<sequence length="321" mass="34473">MSRAALDGVPARAAITSRPRMGTVVTIHVVGHDRSARARRSRDLDIERAYAWFDRVESVCSRFDANSELRRVCASPGVDVVVSPMLFEAVRFAMAVAEETHGAFDPTVGARMEARGFNRDYRDGAVVSSAVPADEPVSFRDVVLNESARSIRLERALLLDLGAVAKGLAIDMAVQELRPLENFVVDAGGDLYCGGHNAAEQPWTIGIRHPREPNALLTRVAITDAALCTSGDYERRVADGAVVDSASSEHHLLDPTTGVSPREVISATVIAPTAMVADALGTAAFVLGCAEGLALLELHDLRACLVDAQLVRHTTPDWIDV</sequence>
<feature type="binding site" evidence="11">
    <location>
        <position position="282"/>
    </location>
    <ligand>
        <name>Mg(2+)</name>
        <dbReference type="ChEBI" id="CHEBI:18420"/>
    </ligand>
</feature>
<evidence type="ECO:0000256" key="5">
    <source>
        <dbReference type="ARBA" id="ARBA00022723"/>
    </source>
</evidence>
<evidence type="ECO:0000256" key="9">
    <source>
        <dbReference type="ARBA" id="ARBA00048540"/>
    </source>
</evidence>
<dbReference type="GO" id="GO:0016740">
    <property type="term" value="F:transferase activity"/>
    <property type="evidence" value="ECO:0007669"/>
    <property type="project" value="UniProtKB-UniRule"/>
</dbReference>
<evidence type="ECO:0000256" key="4">
    <source>
        <dbReference type="ARBA" id="ARBA00022679"/>
    </source>
</evidence>
<dbReference type="InterPro" id="IPR024932">
    <property type="entry name" value="ApbE"/>
</dbReference>
<keyword evidence="3 10" id="KW-0285">Flavoprotein</keyword>
<name>A0A6M4IUW8_9BACT</name>
<keyword evidence="13" id="KW-1185">Reference proteome</keyword>
<evidence type="ECO:0000256" key="7">
    <source>
        <dbReference type="ARBA" id="ARBA00022842"/>
    </source>
</evidence>
<keyword evidence="5 10" id="KW-0479">Metal-binding</keyword>
<dbReference type="RefSeq" id="WP_171226802.1">
    <property type="nucleotide sequence ID" value="NZ_CP053085.1"/>
</dbReference>
<dbReference type="KEGG" id="ggr:HKW67_18565"/>
<evidence type="ECO:0000313" key="13">
    <source>
        <dbReference type="Proteomes" id="UP000500938"/>
    </source>
</evidence>
<evidence type="ECO:0000256" key="6">
    <source>
        <dbReference type="ARBA" id="ARBA00022827"/>
    </source>
</evidence>
<dbReference type="EMBL" id="CP053085">
    <property type="protein sequence ID" value="QJR37367.1"/>
    <property type="molecule type" value="Genomic_DNA"/>
</dbReference>
<dbReference type="EC" id="2.7.1.180" evidence="1 10"/>
<dbReference type="Gene3D" id="3.10.520.10">
    <property type="entry name" value="ApbE-like domains"/>
    <property type="match status" value="1"/>
</dbReference>
<evidence type="ECO:0000313" key="12">
    <source>
        <dbReference type="EMBL" id="QJR37367.1"/>
    </source>
</evidence>